<evidence type="ECO:0000313" key="2">
    <source>
        <dbReference type="EMBL" id="KUJ18943.1"/>
    </source>
</evidence>
<feature type="compositionally biased region" description="Polar residues" evidence="1">
    <location>
        <begin position="8"/>
        <end position="20"/>
    </location>
</feature>
<organism evidence="2 3">
    <name type="scientific">Mollisia scopiformis</name>
    <name type="common">Conifer needle endophyte fungus</name>
    <name type="synonym">Phialocephala scopiformis</name>
    <dbReference type="NCBI Taxonomy" id="149040"/>
    <lineage>
        <taxon>Eukaryota</taxon>
        <taxon>Fungi</taxon>
        <taxon>Dikarya</taxon>
        <taxon>Ascomycota</taxon>
        <taxon>Pezizomycotina</taxon>
        <taxon>Leotiomycetes</taxon>
        <taxon>Helotiales</taxon>
        <taxon>Mollisiaceae</taxon>
        <taxon>Mollisia</taxon>
    </lineage>
</organism>
<dbReference type="Proteomes" id="UP000070700">
    <property type="component" value="Unassembled WGS sequence"/>
</dbReference>
<feature type="region of interest" description="Disordered" evidence="1">
    <location>
        <begin position="599"/>
        <end position="620"/>
    </location>
</feature>
<gene>
    <name evidence="2" type="ORF">LY89DRAFT_667987</name>
</gene>
<protein>
    <submittedName>
        <fullName evidence="2">Uncharacterized protein</fullName>
    </submittedName>
</protein>
<name>A0A194XFK0_MOLSC</name>
<feature type="compositionally biased region" description="Basic and acidic residues" evidence="1">
    <location>
        <begin position="323"/>
        <end position="332"/>
    </location>
</feature>
<dbReference type="KEGG" id="psco:LY89DRAFT_667987"/>
<feature type="region of interest" description="Disordered" evidence="1">
    <location>
        <begin position="477"/>
        <end position="507"/>
    </location>
</feature>
<keyword evidence="3" id="KW-1185">Reference proteome</keyword>
<dbReference type="GeneID" id="28822736"/>
<reference evidence="2 3" key="1">
    <citation type="submission" date="2015-10" db="EMBL/GenBank/DDBJ databases">
        <title>Full genome of DAOMC 229536 Phialocephala scopiformis, a fungal endophyte of spruce producing the potent anti-insectan compound rugulosin.</title>
        <authorList>
            <consortium name="DOE Joint Genome Institute"/>
            <person name="Walker A.K."/>
            <person name="Frasz S.L."/>
            <person name="Seifert K.A."/>
            <person name="Miller J.D."/>
            <person name="Mondo S.J."/>
            <person name="Labutti K."/>
            <person name="Lipzen A."/>
            <person name="Dockter R."/>
            <person name="Kennedy M."/>
            <person name="Grigoriev I.V."/>
            <person name="Spatafora J.W."/>
        </authorList>
    </citation>
    <scope>NUCLEOTIDE SEQUENCE [LARGE SCALE GENOMIC DNA]</scope>
    <source>
        <strain evidence="2 3">CBS 120377</strain>
    </source>
</reference>
<feature type="region of interest" description="Disordered" evidence="1">
    <location>
        <begin position="1"/>
        <end position="69"/>
    </location>
</feature>
<feature type="region of interest" description="Disordered" evidence="1">
    <location>
        <begin position="698"/>
        <end position="780"/>
    </location>
</feature>
<feature type="compositionally biased region" description="Polar residues" evidence="1">
    <location>
        <begin position="337"/>
        <end position="349"/>
    </location>
</feature>
<evidence type="ECO:0000313" key="3">
    <source>
        <dbReference type="Proteomes" id="UP000070700"/>
    </source>
</evidence>
<feature type="compositionally biased region" description="Polar residues" evidence="1">
    <location>
        <begin position="477"/>
        <end position="497"/>
    </location>
</feature>
<feature type="compositionally biased region" description="Acidic residues" evidence="1">
    <location>
        <begin position="755"/>
        <end position="769"/>
    </location>
</feature>
<feature type="compositionally biased region" description="Polar residues" evidence="1">
    <location>
        <begin position="698"/>
        <end position="714"/>
    </location>
</feature>
<dbReference type="AlphaFoldDB" id="A0A194XFK0"/>
<feature type="region of interest" description="Disordered" evidence="1">
    <location>
        <begin position="635"/>
        <end position="668"/>
    </location>
</feature>
<sequence length="780" mass="85736">MTDFKPSQGPNVSVSETESMLSPPESFGSPLKRRRSQSLSSCTDSLEVDKDLLPRKKKPPSFQDLDRLNDHTGLEDFGQSLQKAANAIFPANQTSRYNKVDVILLSWEEEDPKLPVSLEIQELADIFEFVYGYDVDRWLIPAKNCHNRLQGKILQFLAADEVNHLKIVYYGGHGRLTNHGQLAWTSFRDSHKDRCPTIRWSGIQSTLEESQSDVLILLDCCAAGVCTTDEGNGVTEMLAACAFNVIANGVGQFSFTHALNEKLRLLSTLPGFTIGYLYNAIFSYIQNWRLEDSRFKKPPVHLVLSQNPKLPPSIRLGKLSKARNDEHEEQFRKPSLPSGQGASNSSSVGLASMPSPAPSITLSSQAALNIDSTPETSLSPENQLPDWPRLLLSIRFSETVKPSELSTELFAEWLRSVPALANAVRVEAGFASDSTLMLVSIPAGLLAHLAFDRAINLIGTVRSRNLLVSHTEDVQRISTTTSSQDKVDTKASSQGKSGSDGRMKLSSASTVVSNPATIKPESRFLLPLAPPTYGGEDFREFEYRELIAGAMRASVIPIDKLYNFYQENATSEQPPWEDMLIPRGRTLKQCKDAFNSLQQASASRKRKPDSSTFDYPSPPLMKRRQIGLETIPVARDIRPKPPNGGSMVSSTPYTHLKKRGRPSKTEVERRNVETMAKGLVPPVQTVYASAFSSPMMSNTAPGLGSSSPQPTTQIYDAPPTGAKGKERRLSMDSNMTDITASEPPASVFSPASTENWDDIGNEGDEDGEQDSAMQDSGYGN</sequence>
<dbReference type="STRING" id="149040.A0A194XFK0"/>
<dbReference type="OrthoDB" id="5371646at2759"/>
<dbReference type="RefSeq" id="XP_018073298.1">
    <property type="nucleotide sequence ID" value="XM_018213010.1"/>
</dbReference>
<accession>A0A194XFK0</accession>
<proteinExistence type="predicted"/>
<dbReference type="InParanoid" id="A0A194XFK0"/>
<evidence type="ECO:0000256" key="1">
    <source>
        <dbReference type="SAM" id="MobiDB-lite"/>
    </source>
</evidence>
<dbReference type="EMBL" id="KQ947412">
    <property type="protein sequence ID" value="KUJ18943.1"/>
    <property type="molecule type" value="Genomic_DNA"/>
</dbReference>
<feature type="region of interest" description="Disordered" evidence="1">
    <location>
        <begin position="323"/>
        <end position="358"/>
    </location>
</feature>